<gene>
    <name evidence="1" type="ORF">JIN82_12210</name>
</gene>
<comment type="caution">
    <text evidence="1">The sequence shown here is derived from an EMBL/GenBank/DDBJ whole genome shotgun (WGS) entry which is preliminary data.</text>
</comment>
<dbReference type="Proteomes" id="UP000624703">
    <property type="component" value="Unassembled WGS sequence"/>
</dbReference>
<name>A0A8J7MFP5_9BACT</name>
<sequence length="452" mass="51757">MYLDFLQQRKCQLAGSQVDEPAQQHNWDGELELQSQWFAGAFGREFTTTEGKTVKIIQFGQWNHGAGPDFLHAAVQVDDQLLHGAIEIDLGAENWQLHGHQKNPAFDSVVLHLVFTESQLTSFCQNSQNQFIHRVQISPHAQLDSPPLKLPSHASYLPGRCQAPLLELSASQIDQLMREAFYHRCQLKGQKIRRQIDIQGHDEWLWQAIARTLGYQQNKLAFTVLAQRLPIKQLSNQPALAEAILFGVAGLLPHHIEQNAPADGKSYLQLLWNDWWQIRQNFSFAGQNKIPWQWHGSRPANHPQRRLGALAAIAKNWRQLEKANATLCIEQLGHLTHKFWNHHYTLKSKPTAKSMRLVGDSKLQDLFINHLYPLSHSLSKQPLPQLKRSSLNSQCKNAAARLFGTRLDAKQFTQHLWQQQALQQIFEDFCLVDHSDCHNCPLPELIRMQMGT</sequence>
<evidence type="ECO:0000313" key="1">
    <source>
        <dbReference type="EMBL" id="MBK1791917.1"/>
    </source>
</evidence>
<dbReference type="Pfam" id="PF11013">
    <property type="entry name" value="DUF2851"/>
    <property type="match status" value="1"/>
</dbReference>
<keyword evidence="2" id="KW-1185">Reference proteome</keyword>
<dbReference type="EMBL" id="JAENIM010000041">
    <property type="protein sequence ID" value="MBK1791917.1"/>
    <property type="molecule type" value="Genomic_DNA"/>
</dbReference>
<dbReference type="InterPro" id="IPR021272">
    <property type="entry name" value="DUF2851"/>
</dbReference>
<evidence type="ECO:0000313" key="2">
    <source>
        <dbReference type="Proteomes" id="UP000624703"/>
    </source>
</evidence>
<dbReference type="AlphaFoldDB" id="A0A8J7MFP5"/>
<reference evidence="1" key="1">
    <citation type="submission" date="2021-01" db="EMBL/GenBank/DDBJ databases">
        <title>Modified the classification status of verrucomicrobia.</title>
        <authorList>
            <person name="Feng X."/>
        </authorList>
    </citation>
    <scope>NUCLEOTIDE SEQUENCE</scope>
    <source>
        <strain evidence="1">_KCTC 22039</strain>
    </source>
</reference>
<accession>A0A8J7MFP5</accession>
<protein>
    <submittedName>
        <fullName evidence="1">DUF2851 family protein</fullName>
    </submittedName>
</protein>
<proteinExistence type="predicted"/>
<dbReference type="RefSeq" id="WP_200311925.1">
    <property type="nucleotide sequence ID" value="NZ_JAENIM010000041.1"/>
</dbReference>
<organism evidence="1 2">
    <name type="scientific">Persicirhabdus sediminis</name>
    <dbReference type="NCBI Taxonomy" id="454144"/>
    <lineage>
        <taxon>Bacteria</taxon>
        <taxon>Pseudomonadati</taxon>
        <taxon>Verrucomicrobiota</taxon>
        <taxon>Verrucomicrobiia</taxon>
        <taxon>Verrucomicrobiales</taxon>
        <taxon>Verrucomicrobiaceae</taxon>
        <taxon>Persicirhabdus</taxon>
    </lineage>
</organism>